<dbReference type="InterPro" id="IPR001214">
    <property type="entry name" value="SET_dom"/>
</dbReference>
<accession>A0A1E3J952</accession>
<dbReference type="SUPFAM" id="SSF82199">
    <property type="entry name" value="SET domain"/>
    <property type="match status" value="1"/>
</dbReference>
<feature type="domain" description="SET" evidence="4">
    <location>
        <begin position="577"/>
        <end position="694"/>
    </location>
</feature>
<reference evidence="5 6" key="1">
    <citation type="submission" date="2016-06" db="EMBL/GenBank/DDBJ databases">
        <title>Evolution of pathogenesis and genome organization in the Tremellales.</title>
        <authorList>
            <person name="Cuomo C."/>
            <person name="Litvintseva A."/>
            <person name="Heitman J."/>
            <person name="Chen Y."/>
            <person name="Sun S."/>
            <person name="Springer D."/>
            <person name="Dromer F."/>
            <person name="Young S."/>
            <person name="Zeng Q."/>
            <person name="Chapman S."/>
            <person name="Gujja S."/>
            <person name="Saif S."/>
            <person name="Birren B."/>
        </authorList>
    </citation>
    <scope>NUCLEOTIDE SEQUENCE [LARGE SCALE GENOMIC DNA]</scope>
    <source>
        <strain evidence="5 6">CBS 6273</strain>
    </source>
</reference>
<sequence>MPSSGSAFPLSALSFPLSLLPSPPDPRRTTVRHVYNQTHRDFYSWKPPSTLPMETGWAQKKIESIDKKTVQAHKEFGRKMAALALGVVDGGAVTKPVFEGAEKLANAKRHAKAPISWNKSIPNPPPPPQKYVSRGKVRPLPRYFYCVPIRRSLLSPDVVILPFIPTFTDDVPFDADAYAREFPLCAWELPGRNGDTDIILRETAKRCRAKGLSARDINKTRVLPKDIVDIEMLDLMRDLPAFPSSPETYLGIAEEGKGDVSPAKRKWEEPLEVKQEEYSADPLEFEELCCHNPSCTNFMCVRHSALFFDNMMRRTTGDDITFAEDKLRKLPRLQNILLNLNNNCSGTCYSLRISELLTETEGERQSHPRKPWTPWDRTQLFQILKAWTNAGIGLCALRDVFDRPCDDVAMEVVAIIRAHPELQANDEDEDGPKAKSPSPTSFRTLKDASMMGHVYPTFADAQIQIGLAADTALVLSPVLGAFAAATVARLPYERARMFLELAHLRDVLALGVTESVTESSVVHVAQRYDRDELLIAQDVRAAGGTFGQNGVWEASDDLHESKFITCGNVALQKGMTPKMRVGISDIAGYGLFAGQDIPKDTMIGEYVGELITDMEGNARNTTENIVQRRYQFQVNGDSIIDAAFYGNLTRFFNSDTGLKVNCVAEQRSVDHETRILFTTLRTIKRNEEILFNYGQVSNGHEGK</sequence>
<dbReference type="SMART" id="SM00317">
    <property type="entry name" value="SET"/>
    <property type="match status" value="1"/>
</dbReference>
<dbReference type="PANTHER" id="PTHR45747:SF4">
    <property type="entry name" value="HISTONE-LYSINE N-METHYLTRANSFERASE E(Z)"/>
    <property type="match status" value="1"/>
</dbReference>
<comment type="caution">
    <text evidence="5">The sequence shown here is derived from an EMBL/GenBank/DDBJ whole genome shotgun (WGS) entry which is preliminary data.</text>
</comment>
<dbReference type="GO" id="GO:0031507">
    <property type="term" value="P:heterochromatin formation"/>
    <property type="evidence" value="ECO:0007669"/>
    <property type="project" value="TreeGrafter"/>
</dbReference>
<evidence type="ECO:0000313" key="5">
    <source>
        <dbReference type="EMBL" id="ODN97205.1"/>
    </source>
</evidence>
<evidence type="ECO:0000256" key="2">
    <source>
        <dbReference type="ARBA" id="ARBA00023163"/>
    </source>
</evidence>
<gene>
    <name evidence="5" type="ORF">I350_08185</name>
</gene>
<evidence type="ECO:0000259" key="4">
    <source>
        <dbReference type="PROSITE" id="PS50280"/>
    </source>
</evidence>
<evidence type="ECO:0000256" key="3">
    <source>
        <dbReference type="SAM" id="MobiDB-lite"/>
    </source>
</evidence>
<dbReference type="InterPro" id="IPR046341">
    <property type="entry name" value="SET_dom_sf"/>
</dbReference>
<proteinExistence type="predicted"/>
<keyword evidence="2" id="KW-0804">Transcription</keyword>
<dbReference type="EMBL" id="MEKH01000014">
    <property type="protein sequence ID" value="ODN97205.1"/>
    <property type="molecule type" value="Genomic_DNA"/>
</dbReference>
<dbReference type="Pfam" id="PF00856">
    <property type="entry name" value="SET"/>
    <property type="match status" value="1"/>
</dbReference>
<feature type="region of interest" description="Disordered" evidence="3">
    <location>
        <begin position="423"/>
        <end position="442"/>
    </location>
</feature>
<dbReference type="PANTHER" id="PTHR45747">
    <property type="entry name" value="HISTONE-LYSINE N-METHYLTRANSFERASE E(Z)"/>
    <property type="match status" value="1"/>
</dbReference>
<name>A0A1E3J952_9TREE</name>
<keyword evidence="1" id="KW-0805">Transcription regulation</keyword>
<protein>
    <recommendedName>
        <fullName evidence="4">SET domain-containing protein</fullName>
    </recommendedName>
</protein>
<dbReference type="OrthoDB" id="6141102at2759"/>
<dbReference type="AlphaFoldDB" id="A0A1E3J952"/>
<dbReference type="GO" id="GO:0003682">
    <property type="term" value="F:chromatin binding"/>
    <property type="evidence" value="ECO:0007669"/>
    <property type="project" value="TreeGrafter"/>
</dbReference>
<dbReference type="PROSITE" id="PS50280">
    <property type="entry name" value="SET"/>
    <property type="match status" value="1"/>
</dbReference>
<dbReference type="Gene3D" id="2.170.270.10">
    <property type="entry name" value="SET domain"/>
    <property type="match status" value="1"/>
</dbReference>
<dbReference type="InterPro" id="IPR045318">
    <property type="entry name" value="EZH1/2-like"/>
</dbReference>
<dbReference type="Proteomes" id="UP000095149">
    <property type="component" value="Unassembled WGS sequence"/>
</dbReference>
<dbReference type="GO" id="GO:0046976">
    <property type="term" value="F:histone H3K27 methyltransferase activity"/>
    <property type="evidence" value="ECO:0007669"/>
    <property type="project" value="TreeGrafter"/>
</dbReference>
<evidence type="ECO:0000313" key="6">
    <source>
        <dbReference type="Proteomes" id="UP000095149"/>
    </source>
</evidence>
<evidence type="ECO:0000256" key="1">
    <source>
        <dbReference type="ARBA" id="ARBA00023015"/>
    </source>
</evidence>
<organism evidence="5 6">
    <name type="scientific">Cryptococcus amylolentus CBS 6273</name>
    <dbReference type="NCBI Taxonomy" id="1296118"/>
    <lineage>
        <taxon>Eukaryota</taxon>
        <taxon>Fungi</taxon>
        <taxon>Dikarya</taxon>
        <taxon>Basidiomycota</taxon>
        <taxon>Agaricomycotina</taxon>
        <taxon>Tremellomycetes</taxon>
        <taxon>Tremellales</taxon>
        <taxon>Cryptococcaceae</taxon>
        <taxon>Cryptococcus</taxon>
    </lineage>
</organism>
<dbReference type="GO" id="GO:0005634">
    <property type="term" value="C:nucleus"/>
    <property type="evidence" value="ECO:0007669"/>
    <property type="project" value="TreeGrafter"/>
</dbReference>